<dbReference type="EMBL" id="EU595752">
    <property type="protein sequence ID" value="ACD39282.1"/>
    <property type="molecule type" value="Genomic_DNA"/>
</dbReference>
<name>B3G2M0_PSEAI</name>
<sequence>MAAGRPYSLRPKDLAHRMKLYENITIGNFLFALGYAIRDLQQGSKSAAVGSVNLLQQTPADRLLADVLLNFGGVARLLEFKAEGARLDKEIGKHEGLKQVIEDQGLSEISREVHWYVETKATEDSLGLLSVPYLDAFPRETARDGRLHELVQSTAKAIALQNSSFTPKEIHDYLLAVKTVNGTESSGTGGLLLWAEPGGVLKFTPLEDMLELNMTHREWVKEQFERAEENHQLALDKAKAKELAKHQSYGPSLG</sequence>
<evidence type="ECO:0000313" key="1">
    <source>
        <dbReference type="EMBL" id="ACD39282.1"/>
    </source>
</evidence>
<accession>B3G2M0</accession>
<protein>
    <submittedName>
        <fullName evidence="1">Uncharacterized protein</fullName>
    </submittedName>
</protein>
<organism evidence="1">
    <name type="scientific">Pseudomonas aeruginosa</name>
    <dbReference type="NCBI Taxonomy" id="287"/>
    <lineage>
        <taxon>Bacteria</taxon>
        <taxon>Pseudomonadati</taxon>
        <taxon>Pseudomonadota</taxon>
        <taxon>Gammaproteobacteria</taxon>
        <taxon>Pseudomonadales</taxon>
        <taxon>Pseudomonadaceae</taxon>
        <taxon>Pseudomonas</taxon>
    </lineage>
</organism>
<dbReference type="AlphaFoldDB" id="B3G2M0"/>
<reference evidence="1" key="1">
    <citation type="journal article" date="2008" name="Genomics">
        <title>Large-insert genome analysis technology detects structural variation in Pseudomonas aeruginosa clinical strains from cystic fibrosis patients.</title>
        <authorList>
            <person name="Hayden H.S."/>
            <person name="Gillett W."/>
            <person name="Saenphimmachak C."/>
            <person name="Lim R."/>
            <person name="Zhou Y."/>
            <person name="Jacobs M.A."/>
            <person name="Chang J."/>
            <person name="Rohmer L."/>
            <person name="D'Argenio D.A."/>
            <person name="Palmieri A."/>
            <person name="Levy R."/>
            <person name="Haugen E."/>
            <person name="Wong G.K."/>
            <person name="Brittnacher M.J."/>
            <person name="Burns J.L."/>
            <person name="Miller S.I."/>
            <person name="Olson M.V."/>
            <person name="Kaul R."/>
        </authorList>
    </citation>
    <scope>NUCLEOTIDE SEQUENCE</scope>
    <source>
        <strain evidence="1">PACS171b</strain>
    </source>
</reference>
<proteinExistence type="predicted"/>
<gene>
    <name evidence="1" type="ORF">PACL_0494</name>
</gene>